<feature type="domain" description="Peroxisome membrane anchor protein Pex14p N-terminal" evidence="17">
    <location>
        <begin position="179"/>
        <end position="223"/>
    </location>
</feature>
<dbReference type="Pfam" id="PF23020">
    <property type="entry name" value="PEX14-like_2nd"/>
    <property type="match status" value="1"/>
</dbReference>
<protein>
    <recommendedName>
        <fullName evidence="10 14">Peroxisomal membrane protein PEX14</fullName>
    </recommendedName>
    <alternativeName>
        <fullName evidence="11 14">Peroxin-14</fullName>
    </alternativeName>
</protein>
<feature type="compositionally biased region" description="Polar residues" evidence="15">
    <location>
        <begin position="459"/>
        <end position="476"/>
    </location>
</feature>
<dbReference type="InterPro" id="IPR054154">
    <property type="entry name" value="PEX14-like_M_plants"/>
</dbReference>
<keyword evidence="8 14" id="KW-0472">Membrane</keyword>
<evidence type="ECO:0000256" key="8">
    <source>
        <dbReference type="ARBA" id="ARBA00023136"/>
    </source>
</evidence>
<evidence type="ECO:0000256" key="4">
    <source>
        <dbReference type="ARBA" id="ARBA00022692"/>
    </source>
</evidence>
<feature type="compositionally biased region" description="Polar residues" evidence="15">
    <location>
        <begin position="229"/>
        <end position="248"/>
    </location>
</feature>
<feature type="region of interest" description="Disordered" evidence="15">
    <location>
        <begin position="1"/>
        <end position="32"/>
    </location>
</feature>
<evidence type="ECO:0000256" key="13">
    <source>
        <dbReference type="ARBA" id="ARBA00064754"/>
    </source>
</evidence>
<feature type="region of interest" description="Disordered" evidence="15">
    <location>
        <begin position="522"/>
        <end position="623"/>
    </location>
</feature>
<evidence type="ECO:0000256" key="10">
    <source>
        <dbReference type="ARBA" id="ARBA00029502"/>
    </source>
</evidence>
<feature type="region of interest" description="Disordered" evidence="15">
    <location>
        <begin position="122"/>
        <end position="169"/>
    </location>
</feature>
<feature type="transmembrane region" description="Helical" evidence="16">
    <location>
        <begin position="281"/>
        <end position="302"/>
    </location>
</feature>
<dbReference type="EMBL" id="SDMP01000001">
    <property type="protein sequence ID" value="RYR77466.1"/>
    <property type="molecule type" value="Genomic_DNA"/>
</dbReference>
<proteinExistence type="inferred from homology"/>
<comment type="caution">
    <text evidence="19">The sequence shown here is derived from an EMBL/GenBank/DDBJ whole genome shotgun (WGS) entry which is preliminary data.</text>
</comment>
<feature type="compositionally biased region" description="Polar residues" evidence="15">
    <location>
        <begin position="524"/>
        <end position="534"/>
    </location>
</feature>
<feature type="compositionally biased region" description="Low complexity" evidence="15">
    <location>
        <begin position="249"/>
        <end position="259"/>
    </location>
</feature>
<keyword evidence="7" id="KW-0811">Translocation</keyword>
<keyword evidence="9 14" id="KW-0576">Peroxisome</keyword>
<feature type="compositionally biased region" description="Pro residues" evidence="15">
    <location>
        <begin position="535"/>
        <end position="550"/>
    </location>
</feature>
<dbReference type="InterPro" id="IPR006785">
    <property type="entry name" value="Pex14_N"/>
</dbReference>
<dbReference type="GO" id="GO:0016560">
    <property type="term" value="P:protein import into peroxisome matrix, docking"/>
    <property type="evidence" value="ECO:0007669"/>
    <property type="project" value="UniProtKB-UniRule"/>
</dbReference>
<dbReference type="AlphaFoldDB" id="A0A445EQ38"/>
<evidence type="ECO:0000259" key="17">
    <source>
        <dbReference type="Pfam" id="PF04695"/>
    </source>
</evidence>
<comment type="similarity">
    <text evidence="2 14">Belongs to the peroxin-14 family.</text>
</comment>
<comment type="function">
    <text evidence="12 14">Component of the PEX13-PEX14 docking complex, a translocon channel that specifically mediates the import of peroxisomal cargo proteins bound to PEX5 receptor. The PEX13-PEX14 docking complex forms a large import pore which can be opened to a diameter of about 9 nm. Mechanistically, PEX5 receptor along with cargo proteins associates with the PEX14 subunit of the PEX13-PEX14 docking complex in the cytosol, leading to the insertion of the receptor into the organelle membrane with the concomitant translocation of the cargo into the peroxisome matrix.</text>
</comment>
<keyword evidence="6 16" id="KW-1133">Transmembrane helix</keyword>
<dbReference type="InterPro" id="IPR025655">
    <property type="entry name" value="PEX14"/>
</dbReference>
<evidence type="ECO:0000256" key="5">
    <source>
        <dbReference type="ARBA" id="ARBA00022927"/>
    </source>
</evidence>
<dbReference type="GO" id="GO:0005102">
    <property type="term" value="F:signaling receptor binding"/>
    <property type="evidence" value="ECO:0007669"/>
    <property type="project" value="TreeGrafter"/>
</dbReference>
<evidence type="ECO:0000313" key="19">
    <source>
        <dbReference type="EMBL" id="RYR77466.1"/>
    </source>
</evidence>
<evidence type="ECO:0000256" key="9">
    <source>
        <dbReference type="ARBA" id="ARBA00023140"/>
    </source>
</evidence>
<feature type="region of interest" description="Disordered" evidence="15">
    <location>
        <begin position="455"/>
        <end position="479"/>
    </location>
</feature>
<keyword evidence="3 14" id="KW-0813">Transport</keyword>
<feature type="compositionally biased region" description="Polar residues" evidence="15">
    <location>
        <begin position="572"/>
        <end position="582"/>
    </location>
</feature>
<comment type="subcellular location">
    <subcellularLocation>
        <location evidence="1">Peroxisome membrane</location>
        <topology evidence="1">Single-pass membrane protein</topology>
    </subcellularLocation>
</comment>
<gene>
    <name evidence="19" type="ORF">Ahy_A01g001958</name>
</gene>
<evidence type="ECO:0000256" key="6">
    <source>
        <dbReference type="ARBA" id="ARBA00022989"/>
    </source>
</evidence>
<dbReference type="InterPro" id="IPR036388">
    <property type="entry name" value="WH-like_DNA-bd_sf"/>
</dbReference>
<evidence type="ECO:0000256" key="15">
    <source>
        <dbReference type="SAM" id="MobiDB-lite"/>
    </source>
</evidence>
<evidence type="ECO:0000256" key="2">
    <source>
        <dbReference type="ARBA" id="ARBA00005443"/>
    </source>
</evidence>
<reference evidence="19 20" key="1">
    <citation type="submission" date="2019-01" db="EMBL/GenBank/DDBJ databases">
        <title>Sequencing of cultivated peanut Arachis hypogaea provides insights into genome evolution and oil improvement.</title>
        <authorList>
            <person name="Chen X."/>
        </authorList>
    </citation>
    <scope>NUCLEOTIDE SEQUENCE [LARGE SCALE GENOMIC DNA]</scope>
    <source>
        <strain evidence="20">cv. Fuhuasheng</strain>
        <tissue evidence="19">Leaves</tissue>
    </source>
</reference>
<feature type="domain" description="Peroxisomal membrane protein PEX14 central plants" evidence="18">
    <location>
        <begin position="277"/>
        <end position="396"/>
    </location>
</feature>
<organism evidence="19 20">
    <name type="scientific">Arachis hypogaea</name>
    <name type="common">Peanut</name>
    <dbReference type="NCBI Taxonomy" id="3818"/>
    <lineage>
        <taxon>Eukaryota</taxon>
        <taxon>Viridiplantae</taxon>
        <taxon>Streptophyta</taxon>
        <taxon>Embryophyta</taxon>
        <taxon>Tracheophyta</taxon>
        <taxon>Spermatophyta</taxon>
        <taxon>Magnoliopsida</taxon>
        <taxon>eudicotyledons</taxon>
        <taxon>Gunneridae</taxon>
        <taxon>Pentapetalae</taxon>
        <taxon>rosids</taxon>
        <taxon>fabids</taxon>
        <taxon>Fabales</taxon>
        <taxon>Fabaceae</taxon>
        <taxon>Papilionoideae</taxon>
        <taxon>50 kb inversion clade</taxon>
        <taxon>dalbergioids sensu lato</taxon>
        <taxon>Dalbergieae</taxon>
        <taxon>Pterocarpus clade</taxon>
        <taxon>Arachis</taxon>
    </lineage>
</organism>
<feature type="compositionally biased region" description="Polar residues" evidence="15">
    <location>
        <begin position="127"/>
        <end position="144"/>
    </location>
</feature>
<feature type="region of interest" description="Disordered" evidence="15">
    <location>
        <begin position="224"/>
        <end position="267"/>
    </location>
</feature>
<sequence length="623" mass="68894">MAKRSDSSRGTVHTLAQYYSPDPSKPKRPIPEVGLHHLPDLIKRGRARHKLLPKEVGFDMSWQITLIQISTTPYSFTYITRTEAPRLGPWTKRQHARCVVVDTQIELFNLCTSKSCNRMAHRRKQQLRTSMATQSPTQNQNQGAESAEPAANVDQQGATEEPVKQSSTPLVFVNSEPMREEQVQNAVKFLSHPKVKGSPVMYRRSFLERKGLTKEEIDEAFRRVPDSAPTVQTGGVTQDGQVKSSSNIQQQAQPQALQPGLSASAGVNTSSATLSRSRFHWSHALIAIGVLAASGAGTAIVVKNSILPRLKSWIRKVVIEEDDEELKKLNRKPTLVEEAAQAAKSAAAAAADVAKASQDMLISKEEEKKLFVEVVSLLDKQVQEMKSMTNALRRIEVQEDLRVTQTNTKQLIVNGKADYDLHSVRSTSPPVSYEPPSSLHPKSYMEIMNMVQRGEKPSNTRPWEVSQVQNSSTQVPYAQGNGEYLNSKVQDSTQSNGDGDDALPWWQRRNVRIREIGNEAEYNGNGSSYGAASNQPPPQRTWVPPQPPPIAMAEAAEAIRRPKPAAQKDQMSDTQSVGNSSDVSDEVTRIPRRSESEGAVKGGSSSSIPSTVEIQEDQELRRE</sequence>
<evidence type="ECO:0000256" key="12">
    <source>
        <dbReference type="ARBA" id="ARBA00053920"/>
    </source>
</evidence>
<evidence type="ECO:0000256" key="16">
    <source>
        <dbReference type="SAM" id="Phobius"/>
    </source>
</evidence>
<keyword evidence="4 16" id="KW-0812">Transmembrane</keyword>
<keyword evidence="5 14" id="KW-0653">Protein transport</keyword>
<dbReference type="GO" id="GO:1990429">
    <property type="term" value="C:peroxisomal importomer complex"/>
    <property type="evidence" value="ECO:0007669"/>
    <property type="project" value="TreeGrafter"/>
</dbReference>
<evidence type="ECO:0000256" key="3">
    <source>
        <dbReference type="ARBA" id="ARBA00022448"/>
    </source>
</evidence>
<name>A0A445EQ38_ARAHY</name>
<comment type="subunit">
    <text evidence="13">Interacts with PEX13; forming the PEX13-PEX14 docking complex. Interacts with PEX5 (via WxxxF/Y motifs).</text>
</comment>
<dbReference type="Gene3D" id="1.10.10.10">
    <property type="entry name" value="Winged helix-like DNA-binding domain superfamily/Winged helix DNA-binding domain"/>
    <property type="match status" value="1"/>
</dbReference>
<dbReference type="GO" id="GO:0005778">
    <property type="term" value="C:peroxisomal membrane"/>
    <property type="evidence" value="ECO:0007669"/>
    <property type="project" value="UniProtKB-SubCell"/>
</dbReference>
<keyword evidence="20" id="KW-1185">Reference proteome</keyword>
<evidence type="ECO:0000256" key="11">
    <source>
        <dbReference type="ARBA" id="ARBA00029691"/>
    </source>
</evidence>
<dbReference type="FunFam" id="1.10.10.10:FF:000217">
    <property type="entry name" value="Peroxisomal membrane protein PEX14"/>
    <property type="match status" value="1"/>
</dbReference>
<feature type="compositionally biased region" description="Basic and acidic residues" evidence="15">
    <location>
        <begin position="586"/>
        <end position="598"/>
    </location>
</feature>
<dbReference type="Pfam" id="PF04695">
    <property type="entry name" value="Pex14_N"/>
    <property type="match status" value="1"/>
</dbReference>
<dbReference type="PANTHER" id="PTHR23058">
    <property type="entry name" value="PEROXISOMAL MEMBRANE PROTEIN PEX14"/>
    <property type="match status" value="1"/>
</dbReference>
<evidence type="ECO:0000259" key="18">
    <source>
        <dbReference type="Pfam" id="PF23020"/>
    </source>
</evidence>
<dbReference type="PANTHER" id="PTHR23058:SF0">
    <property type="entry name" value="PEROXISOMAL MEMBRANE PROTEIN PEX14"/>
    <property type="match status" value="1"/>
</dbReference>
<dbReference type="Proteomes" id="UP000289738">
    <property type="component" value="Chromosome A01"/>
</dbReference>
<accession>A0A445EQ38</accession>
<evidence type="ECO:0000313" key="20">
    <source>
        <dbReference type="Proteomes" id="UP000289738"/>
    </source>
</evidence>
<feature type="compositionally biased region" description="Polar residues" evidence="15">
    <location>
        <begin position="153"/>
        <end position="169"/>
    </location>
</feature>
<evidence type="ECO:0000256" key="7">
    <source>
        <dbReference type="ARBA" id="ARBA00023010"/>
    </source>
</evidence>
<evidence type="ECO:0000256" key="1">
    <source>
        <dbReference type="ARBA" id="ARBA00004549"/>
    </source>
</evidence>
<evidence type="ECO:0000256" key="14">
    <source>
        <dbReference type="RuleBase" id="RU367032"/>
    </source>
</evidence>
<feature type="compositionally biased region" description="Polar residues" evidence="15">
    <location>
        <begin position="603"/>
        <end position="613"/>
    </location>
</feature>